<dbReference type="AlphaFoldDB" id="A0A409YXQ4"/>
<feature type="transmembrane region" description="Helical" evidence="2">
    <location>
        <begin position="99"/>
        <end position="121"/>
    </location>
</feature>
<reference evidence="3 4" key="1">
    <citation type="journal article" date="2018" name="Evol. Lett.">
        <title>Horizontal gene cluster transfer increased hallucinogenic mushroom diversity.</title>
        <authorList>
            <person name="Reynolds H.T."/>
            <person name="Vijayakumar V."/>
            <person name="Gluck-Thaler E."/>
            <person name="Korotkin H.B."/>
            <person name="Matheny P.B."/>
            <person name="Slot J.C."/>
        </authorList>
    </citation>
    <scope>NUCLEOTIDE SEQUENCE [LARGE SCALE GENOMIC DNA]</scope>
    <source>
        <strain evidence="3 4">2629</strain>
    </source>
</reference>
<evidence type="ECO:0000256" key="2">
    <source>
        <dbReference type="SAM" id="Phobius"/>
    </source>
</evidence>
<sequence length="143" mass="15355">MIVYRNELYPSSVNAAWDEQVKSAALSRRTSCQLPIYSPTPSSVPCYATTAIYQLECDAQPQFVSNDNEVANSNPISSKPFTQPPKGRGKALKELGRRASLVVTGPAAMAGIALYMTGVIIEGAGLALKSLGCQGKKLFRETK</sequence>
<keyword evidence="4" id="KW-1185">Reference proteome</keyword>
<keyword evidence="2" id="KW-0812">Transmembrane</keyword>
<gene>
    <name evidence="3" type="ORF">CVT24_002885</name>
</gene>
<proteinExistence type="predicted"/>
<feature type="region of interest" description="Disordered" evidence="1">
    <location>
        <begin position="68"/>
        <end position="89"/>
    </location>
</feature>
<keyword evidence="2" id="KW-1133">Transmembrane helix</keyword>
<dbReference type="Proteomes" id="UP000284842">
    <property type="component" value="Unassembled WGS sequence"/>
</dbReference>
<evidence type="ECO:0000313" key="3">
    <source>
        <dbReference type="EMBL" id="PPR07814.1"/>
    </source>
</evidence>
<dbReference type="EMBL" id="NHTK01000333">
    <property type="protein sequence ID" value="PPR07814.1"/>
    <property type="molecule type" value="Genomic_DNA"/>
</dbReference>
<evidence type="ECO:0000313" key="4">
    <source>
        <dbReference type="Proteomes" id="UP000284842"/>
    </source>
</evidence>
<keyword evidence="2" id="KW-0472">Membrane</keyword>
<dbReference type="OrthoDB" id="3270770at2759"/>
<protein>
    <submittedName>
        <fullName evidence="3">Uncharacterized protein</fullName>
    </submittedName>
</protein>
<evidence type="ECO:0000256" key="1">
    <source>
        <dbReference type="SAM" id="MobiDB-lite"/>
    </source>
</evidence>
<organism evidence="3 4">
    <name type="scientific">Panaeolus cyanescens</name>
    <dbReference type="NCBI Taxonomy" id="181874"/>
    <lineage>
        <taxon>Eukaryota</taxon>
        <taxon>Fungi</taxon>
        <taxon>Dikarya</taxon>
        <taxon>Basidiomycota</taxon>
        <taxon>Agaricomycotina</taxon>
        <taxon>Agaricomycetes</taxon>
        <taxon>Agaricomycetidae</taxon>
        <taxon>Agaricales</taxon>
        <taxon>Agaricineae</taxon>
        <taxon>Galeropsidaceae</taxon>
        <taxon>Panaeolus</taxon>
    </lineage>
</organism>
<comment type="caution">
    <text evidence="3">The sequence shown here is derived from an EMBL/GenBank/DDBJ whole genome shotgun (WGS) entry which is preliminary data.</text>
</comment>
<accession>A0A409YXQ4</accession>
<dbReference type="InParanoid" id="A0A409YXQ4"/>
<feature type="compositionally biased region" description="Polar residues" evidence="1">
    <location>
        <begin position="68"/>
        <end position="81"/>
    </location>
</feature>
<name>A0A409YXQ4_9AGAR</name>